<reference evidence="1" key="2">
    <citation type="submission" date="2025-08" db="UniProtKB">
        <authorList>
            <consortium name="Ensembl"/>
        </authorList>
    </citation>
    <scope>IDENTIFICATION</scope>
</reference>
<dbReference type="Ensembl" id="ENSOART00020050570.1">
    <property type="protein sequence ID" value="ENSOARP00020040951.1"/>
    <property type="gene ID" value="ENSOARG00020013103.2"/>
</dbReference>
<reference evidence="1" key="1">
    <citation type="submission" date="2020-11" db="EMBL/GenBank/DDBJ databases">
        <authorList>
            <person name="Davenport K.M."/>
            <person name="Bickhart D.M."/>
            <person name="Smith T.P.L."/>
            <person name="Murdoch B.M."/>
            <person name="Rosen B.D."/>
        </authorList>
    </citation>
    <scope>NUCLEOTIDE SEQUENCE [LARGE SCALE GENOMIC DNA]</scope>
    <source>
        <strain evidence="1">OAR_USU_Benz2616</strain>
    </source>
</reference>
<evidence type="ECO:0000313" key="1">
    <source>
        <dbReference type="Ensembl" id="ENSOARP00020040951.1"/>
    </source>
</evidence>
<organism evidence="1">
    <name type="scientific">Ovis aries</name>
    <name type="common">Sheep</name>
    <dbReference type="NCBI Taxonomy" id="9940"/>
    <lineage>
        <taxon>Eukaryota</taxon>
        <taxon>Metazoa</taxon>
        <taxon>Chordata</taxon>
        <taxon>Craniata</taxon>
        <taxon>Vertebrata</taxon>
        <taxon>Euteleostomi</taxon>
        <taxon>Mammalia</taxon>
        <taxon>Eutheria</taxon>
        <taxon>Laurasiatheria</taxon>
        <taxon>Artiodactyla</taxon>
        <taxon>Ruminantia</taxon>
        <taxon>Pecora</taxon>
        <taxon>Bovidae</taxon>
        <taxon>Caprinae</taxon>
        <taxon>Ovis</taxon>
    </lineage>
</organism>
<name>A0AC11DDB1_SHEEP</name>
<accession>A0AC11DDB1</accession>
<proteinExistence type="predicted"/>
<protein>
    <submittedName>
        <fullName evidence="1">ATP binding cassette subfamily B member 8</fullName>
    </submittedName>
</protein>
<sequence>MLVHLFRVGIRGGPVPGKPLLPLRFQTFSAVRSSDGRPSACLLGAMARLRSQLRARLPRAPPAPIRSPSAWHWVGGILLGPLVLSKCPRLGLVALCEPEEAPPARSRPRVLEPRFNWTLFWQFLRPHLLVLGAAVVLALGAALVNVQIPLLLGQLVEIVAKYTRDHVGSFLKESRSLSTHLLLLYGLQGLLTFGYLVLLSRIGERMAVDLRRALFCNLLRQDIEFFDAKKTGQLVSRLTTDVQEFKSSFKLVISQGLRSCTQVAGCLVSLSMLSTRLTLLLMVATPALMGVGTLMGSALRKLSRQCQEQVARATGVADEALGNVRTVRAFAMEQREEERYGAELEGSRCKAEELGRGIALFQGLSNIAFNCMVLGTLFVGGSLVAGQQLTGGDLMSFLVASQTVQRSMANLSILFGQVVRGLSAGARVFEYMTLSPGIPLSGGCSLPRERLRGSIAFHNVSFSYPCRPGFPVLRDFSLTLPPGKIVALVGQSGGGKTTVASLLERFYDPTAGMVTLDGQDLRTLDPSWLRGQVIGFISQEPVLFGTTIMENIRFGKVDASDEEVYAAAREANAHEFIISFPEGYNTIVGEFRHGAPHGPGGPRGLGRGGAGTRSWPQGIPDRDCGLRGQRRLSGDRVHAGWFRHKPAAGKGA</sequence>
<reference evidence="1" key="3">
    <citation type="submission" date="2025-09" db="UniProtKB">
        <authorList>
            <consortium name="Ensembl"/>
        </authorList>
    </citation>
    <scope>IDENTIFICATION</scope>
</reference>
<gene>
    <name evidence="1" type="primary">ABCB8</name>
</gene>